<comment type="caution">
    <text evidence="1">The sequence shown here is derived from an EMBL/GenBank/DDBJ whole genome shotgun (WGS) entry which is preliminary data.</text>
</comment>
<accession>A0A6I4IVV9</accession>
<gene>
    <name evidence="1" type="ORF">GOQ30_17865</name>
</gene>
<dbReference type="RefSeq" id="WP_140999463.1">
    <property type="nucleotide sequence ID" value="NZ_VDCZ01000020.1"/>
</dbReference>
<dbReference type="Proteomes" id="UP000431264">
    <property type="component" value="Unassembled WGS sequence"/>
</dbReference>
<dbReference type="AlphaFoldDB" id="A0A6I4IVV9"/>
<protein>
    <submittedName>
        <fullName evidence="1">Uncharacterized protein</fullName>
    </submittedName>
</protein>
<evidence type="ECO:0000313" key="1">
    <source>
        <dbReference type="EMBL" id="MVO11044.1"/>
    </source>
</evidence>
<dbReference type="EMBL" id="WQLW01000020">
    <property type="protein sequence ID" value="MVO11044.1"/>
    <property type="molecule type" value="Genomic_DNA"/>
</dbReference>
<keyword evidence="2" id="KW-1185">Reference proteome</keyword>
<organism evidence="1 2">
    <name type="scientific">Flavobacterium profundi</name>
    <dbReference type="NCBI Taxonomy" id="1774945"/>
    <lineage>
        <taxon>Bacteria</taxon>
        <taxon>Pseudomonadati</taxon>
        <taxon>Bacteroidota</taxon>
        <taxon>Flavobacteriia</taxon>
        <taxon>Flavobacteriales</taxon>
        <taxon>Flavobacteriaceae</taxon>
        <taxon>Flavobacterium</taxon>
    </lineage>
</organism>
<proteinExistence type="predicted"/>
<evidence type="ECO:0000313" key="2">
    <source>
        <dbReference type="Proteomes" id="UP000431264"/>
    </source>
</evidence>
<reference evidence="2" key="1">
    <citation type="submission" date="2019-05" db="EMBL/GenBank/DDBJ databases">
        <title>Flavobacterium profundi sp. nov., isolated from a deep-sea seamount.</title>
        <authorList>
            <person name="Zhang D.-C."/>
        </authorList>
    </citation>
    <scope>NUCLEOTIDE SEQUENCE [LARGE SCALE GENOMIC DNA]</scope>
    <source>
        <strain evidence="2">TP390</strain>
    </source>
</reference>
<sequence length="186" mass="22106">MFYKNYLKFLDSILRCFSDDYNNSKSVDDLKQFVFKNVLSKGYDINKPDKNLKRITEEVFTYTDYLKYGIEFLKQEGLITYDDTKRDSEKSVRITSKGFNKIKTEGFYKKSKNDKINVWLQRSVWFSALATLCITLYTQFIRTKSDCICNTLYKTSTDCNHNIQSYPTPSKFHKQYSLKDSLQEYK</sequence>
<name>A0A6I4IVV9_9FLAO</name>